<sequence length="182" mass="20947">MHSPTHREETMVFGKKKQHIDNLNDLYSQQLQEQYSVENEYLDLLADLNETASLANLKEALVEERRRTEQHRETIERICRRRNLDPEGHSSKGMKALTKSVGDAIDVDGEPAVRDLVIMTLLRRVKQFEGSGFEMLRTYADKLGFDEDARDHQKMVEEENVATAQLADVADNKILKGLKTYD</sequence>
<dbReference type="InterPro" id="IPR010287">
    <property type="entry name" value="DUF892_YciF-like"/>
</dbReference>
<keyword evidence="2" id="KW-1185">Reference proteome</keyword>
<gene>
    <name evidence="1" type="ORF">FIV42_25295</name>
</gene>
<dbReference type="InterPro" id="IPR009078">
    <property type="entry name" value="Ferritin-like_SF"/>
</dbReference>
<dbReference type="Gene3D" id="1.20.1260.10">
    <property type="match status" value="1"/>
</dbReference>
<evidence type="ECO:0000313" key="1">
    <source>
        <dbReference type="EMBL" id="QDG53938.1"/>
    </source>
</evidence>
<dbReference type="InterPro" id="IPR012347">
    <property type="entry name" value="Ferritin-like"/>
</dbReference>
<dbReference type="AlphaFoldDB" id="A0A4Y6Q016"/>
<dbReference type="Proteomes" id="UP000315995">
    <property type="component" value="Chromosome"/>
</dbReference>
<accession>A0A4Y6Q016</accession>
<protein>
    <submittedName>
        <fullName evidence="1">DUF892 family protein</fullName>
    </submittedName>
</protein>
<reference evidence="1 2" key="1">
    <citation type="submission" date="2019-06" db="EMBL/GenBank/DDBJ databases">
        <title>Persicimonas caeni gen. nov., sp. nov., a predatory bacterium isolated from solar saltern.</title>
        <authorList>
            <person name="Wang S."/>
        </authorList>
    </citation>
    <scope>NUCLEOTIDE SEQUENCE [LARGE SCALE GENOMIC DNA]</scope>
    <source>
        <strain evidence="1 2">YN101</strain>
    </source>
</reference>
<dbReference type="SUPFAM" id="SSF47240">
    <property type="entry name" value="Ferritin-like"/>
    <property type="match status" value="1"/>
</dbReference>
<dbReference type="PANTHER" id="PTHR30565">
    <property type="entry name" value="PROTEIN YCIF"/>
    <property type="match status" value="1"/>
</dbReference>
<dbReference type="InterPro" id="IPR047114">
    <property type="entry name" value="YciF"/>
</dbReference>
<evidence type="ECO:0000313" key="2">
    <source>
        <dbReference type="Proteomes" id="UP000315995"/>
    </source>
</evidence>
<dbReference type="EMBL" id="CP041186">
    <property type="protein sequence ID" value="QDG53938.1"/>
    <property type="molecule type" value="Genomic_DNA"/>
</dbReference>
<proteinExistence type="predicted"/>
<name>A0A4Y6Q016_PERCE</name>
<dbReference type="PANTHER" id="PTHR30565:SF9">
    <property type="entry name" value="PROTEIN YCIF"/>
    <property type="match status" value="1"/>
</dbReference>
<dbReference type="Pfam" id="PF05974">
    <property type="entry name" value="DUF892"/>
    <property type="match status" value="1"/>
</dbReference>
<organism evidence="1 2">
    <name type="scientific">Persicimonas caeni</name>
    <dbReference type="NCBI Taxonomy" id="2292766"/>
    <lineage>
        <taxon>Bacteria</taxon>
        <taxon>Deltaproteobacteria</taxon>
        <taxon>Bradymonadales</taxon>
        <taxon>Bradymonadaceae</taxon>
        <taxon>Persicimonas</taxon>
    </lineage>
</organism>
<accession>A0A5B8YHT1</accession>